<dbReference type="InterPro" id="IPR029753">
    <property type="entry name" value="D-isomer_DH_CS"/>
</dbReference>
<evidence type="ECO:0000256" key="1">
    <source>
        <dbReference type="ARBA" id="ARBA00005854"/>
    </source>
</evidence>
<evidence type="ECO:0000256" key="3">
    <source>
        <dbReference type="ARBA" id="ARBA00023027"/>
    </source>
</evidence>
<feature type="domain" description="D-isomer specific 2-hydroxyacid dehydrogenase catalytic" evidence="5">
    <location>
        <begin position="19"/>
        <end position="327"/>
    </location>
</feature>
<dbReference type="InterPro" id="IPR006140">
    <property type="entry name" value="D-isomer_DH_NAD-bd"/>
</dbReference>
<dbReference type="EMBL" id="CP132303">
    <property type="protein sequence ID" value="WLS00109.1"/>
    <property type="molecule type" value="Genomic_DNA"/>
</dbReference>
<feature type="domain" description="D-isomer specific 2-hydroxyacid dehydrogenase NAD-binding" evidence="6">
    <location>
        <begin position="123"/>
        <end position="298"/>
    </location>
</feature>
<evidence type="ECO:0000256" key="4">
    <source>
        <dbReference type="RuleBase" id="RU003719"/>
    </source>
</evidence>
<geneLocation type="plasmid" evidence="7 8">
    <name>unnamed1</name>
</geneLocation>
<dbReference type="PANTHER" id="PTHR42789:SF1">
    <property type="entry name" value="D-ISOMER SPECIFIC 2-HYDROXYACID DEHYDROGENASE FAMILY PROTEIN (AFU_ORTHOLOGUE AFUA_6G10090)"/>
    <property type="match status" value="1"/>
</dbReference>
<dbReference type="InterPro" id="IPR006139">
    <property type="entry name" value="D-isomer_2_OHA_DH_cat_dom"/>
</dbReference>
<reference evidence="7 8" key="1">
    <citation type="submission" date="2023-08" db="EMBL/GenBank/DDBJ databases">
        <title>Pathogen: clinical or host-associated sample.</title>
        <authorList>
            <person name="Hergert J."/>
            <person name="Casey R."/>
            <person name="Wagner J."/>
            <person name="Young E.L."/>
            <person name="Oakeson K.F."/>
        </authorList>
    </citation>
    <scope>NUCLEOTIDE SEQUENCE [LARGE SCALE GENOMIC DNA]</scope>
    <source>
        <strain evidence="7 8">1760953</strain>
        <plasmid evidence="7 8">unnamed1</plasmid>
    </source>
</reference>
<sequence>MTHDIIQGVEHGTRGRRILVSHNKIAEKAIRLLNQHDIDVFFSPPYDPSDVVAKRAAELEIDGLMVRQGRINAEVIAASPKLKVIAKHGVGVDNVDIAAAAKLGIPVLRAMGSNSRAVAEHTIALALSLIKEVLPLDRAVKRGEWPKPTFTGKDVLGATIGLIGYGGIGRETARMAEALGMEVVVHDPFAPEAAEADGFVSIGDIDAMLPSVDVLSIHCPLTATTRNLIDARRLGLMKKSAVLVNTARGGIINEADLARALAGGTIAGAALDSFATEPPPADSPLWTLETLIATPHIGGVTYGSADAMAVIAAQHIISVLDGNPPDQRSIATPTELSA</sequence>
<dbReference type="Pfam" id="PF00389">
    <property type="entry name" value="2-Hacid_dh"/>
    <property type="match status" value="1"/>
</dbReference>
<evidence type="ECO:0000313" key="7">
    <source>
        <dbReference type="EMBL" id="WLS00109.1"/>
    </source>
</evidence>
<keyword evidence="3" id="KW-0520">NAD</keyword>
<dbReference type="SUPFAM" id="SSF51735">
    <property type="entry name" value="NAD(P)-binding Rossmann-fold domains"/>
    <property type="match status" value="1"/>
</dbReference>
<keyword evidence="2 4" id="KW-0560">Oxidoreductase</keyword>
<dbReference type="RefSeq" id="WP_306039549.1">
    <property type="nucleotide sequence ID" value="NZ_CP132303.1"/>
</dbReference>
<organism evidence="7 8">
    <name type="scientific">Shinella sumterensis</name>
    <dbReference type="NCBI Taxonomy" id="1967501"/>
    <lineage>
        <taxon>Bacteria</taxon>
        <taxon>Pseudomonadati</taxon>
        <taxon>Pseudomonadota</taxon>
        <taxon>Alphaproteobacteria</taxon>
        <taxon>Hyphomicrobiales</taxon>
        <taxon>Rhizobiaceae</taxon>
        <taxon>Shinella</taxon>
    </lineage>
</organism>
<dbReference type="AlphaFoldDB" id="A0AA50CRT7"/>
<dbReference type="GO" id="GO:0016616">
    <property type="term" value="F:oxidoreductase activity, acting on the CH-OH group of donors, NAD or NADP as acceptor"/>
    <property type="evidence" value="ECO:0007669"/>
    <property type="project" value="InterPro"/>
</dbReference>
<evidence type="ECO:0000259" key="6">
    <source>
        <dbReference type="Pfam" id="PF02826"/>
    </source>
</evidence>
<name>A0AA50CRT7_9HYPH</name>
<dbReference type="GO" id="GO:0051287">
    <property type="term" value="F:NAD binding"/>
    <property type="evidence" value="ECO:0007669"/>
    <property type="project" value="InterPro"/>
</dbReference>
<evidence type="ECO:0000313" key="8">
    <source>
        <dbReference type="Proteomes" id="UP001234585"/>
    </source>
</evidence>
<comment type="similarity">
    <text evidence="1 4">Belongs to the D-isomer specific 2-hydroxyacid dehydrogenase family.</text>
</comment>
<keyword evidence="7" id="KW-0614">Plasmid</keyword>
<dbReference type="Pfam" id="PF02826">
    <property type="entry name" value="2-Hacid_dh_C"/>
    <property type="match status" value="1"/>
</dbReference>
<dbReference type="InterPro" id="IPR050857">
    <property type="entry name" value="D-2-hydroxyacid_DH"/>
</dbReference>
<dbReference type="Gene3D" id="3.40.50.720">
    <property type="entry name" value="NAD(P)-binding Rossmann-like Domain"/>
    <property type="match status" value="2"/>
</dbReference>
<keyword evidence="8" id="KW-1185">Reference proteome</keyword>
<protein>
    <submittedName>
        <fullName evidence="7">Hydroxyacid dehydrogenase</fullName>
    </submittedName>
</protein>
<proteinExistence type="inferred from homology"/>
<dbReference type="PANTHER" id="PTHR42789">
    <property type="entry name" value="D-ISOMER SPECIFIC 2-HYDROXYACID DEHYDROGENASE FAMILY PROTEIN (AFU_ORTHOLOGUE AFUA_6G10090)"/>
    <property type="match status" value="1"/>
</dbReference>
<dbReference type="SUPFAM" id="SSF52283">
    <property type="entry name" value="Formate/glycerate dehydrogenase catalytic domain-like"/>
    <property type="match status" value="1"/>
</dbReference>
<dbReference type="Proteomes" id="UP001234585">
    <property type="component" value="Plasmid unnamed1"/>
</dbReference>
<evidence type="ECO:0000259" key="5">
    <source>
        <dbReference type="Pfam" id="PF00389"/>
    </source>
</evidence>
<gene>
    <name evidence="7" type="ORF">Q9313_18715</name>
</gene>
<dbReference type="PROSITE" id="PS00671">
    <property type="entry name" value="D_2_HYDROXYACID_DH_3"/>
    <property type="match status" value="1"/>
</dbReference>
<evidence type="ECO:0000256" key="2">
    <source>
        <dbReference type="ARBA" id="ARBA00023002"/>
    </source>
</evidence>
<dbReference type="FunFam" id="3.40.50.720:FF:000203">
    <property type="entry name" value="D-3-phosphoglycerate dehydrogenase (SerA)"/>
    <property type="match status" value="1"/>
</dbReference>
<accession>A0AA50CRT7</accession>
<dbReference type="CDD" id="cd12173">
    <property type="entry name" value="PGDH_4"/>
    <property type="match status" value="1"/>
</dbReference>
<dbReference type="InterPro" id="IPR036291">
    <property type="entry name" value="NAD(P)-bd_dom_sf"/>
</dbReference>